<keyword evidence="3" id="KW-1185">Reference proteome</keyword>
<evidence type="ECO:0000313" key="3">
    <source>
        <dbReference type="Proteomes" id="UP000624325"/>
    </source>
</evidence>
<evidence type="ECO:0000313" key="2">
    <source>
        <dbReference type="EMBL" id="GIF61591.1"/>
    </source>
</evidence>
<gene>
    <name evidence="2" type="ORF">Air01nite_76860</name>
</gene>
<comment type="caution">
    <text evidence="2">The sequence shown here is derived from an EMBL/GenBank/DDBJ whole genome shotgun (WGS) entry which is preliminary data.</text>
</comment>
<accession>A0ABQ4CFP4</accession>
<protein>
    <submittedName>
        <fullName evidence="2">Uncharacterized protein</fullName>
    </submittedName>
</protein>
<proteinExistence type="predicted"/>
<reference evidence="2 3" key="1">
    <citation type="submission" date="2021-01" db="EMBL/GenBank/DDBJ databases">
        <title>Whole genome shotgun sequence of Asanoa iriomotensis NBRC 100142.</title>
        <authorList>
            <person name="Komaki H."/>
            <person name="Tamura T."/>
        </authorList>
    </citation>
    <scope>NUCLEOTIDE SEQUENCE [LARGE SCALE GENOMIC DNA]</scope>
    <source>
        <strain evidence="2 3">NBRC 100142</strain>
    </source>
</reference>
<organism evidence="2 3">
    <name type="scientific">Asanoa iriomotensis</name>
    <dbReference type="NCBI Taxonomy" id="234613"/>
    <lineage>
        <taxon>Bacteria</taxon>
        <taxon>Bacillati</taxon>
        <taxon>Actinomycetota</taxon>
        <taxon>Actinomycetes</taxon>
        <taxon>Micromonosporales</taxon>
        <taxon>Micromonosporaceae</taxon>
        <taxon>Asanoa</taxon>
    </lineage>
</organism>
<dbReference type="EMBL" id="BONC01000114">
    <property type="protein sequence ID" value="GIF61591.1"/>
    <property type="molecule type" value="Genomic_DNA"/>
</dbReference>
<evidence type="ECO:0000256" key="1">
    <source>
        <dbReference type="SAM" id="MobiDB-lite"/>
    </source>
</evidence>
<sequence>MGVEPAQGAGAEDETDEDGGGENDDRGEEYDVEGGHATASVRSAGQDLRSFRSLTPRRPYRGIPGVARS</sequence>
<feature type="region of interest" description="Disordered" evidence="1">
    <location>
        <begin position="1"/>
        <end position="69"/>
    </location>
</feature>
<name>A0ABQ4CFP4_9ACTN</name>
<feature type="compositionally biased region" description="Acidic residues" evidence="1">
    <location>
        <begin position="11"/>
        <end position="32"/>
    </location>
</feature>
<dbReference type="Proteomes" id="UP000624325">
    <property type="component" value="Unassembled WGS sequence"/>
</dbReference>